<protein>
    <recommendedName>
        <fullName evidence="5">Terminase</fullName>
    </recommendedName>
</protein>
<dbReference type="PATRIC" id="fig|438.15.peg.3097"/>
<dbReference type="InterPro" id="IPR027417">
    <property type="entry name" value="P-loop_NTPase"/>
</dbReference>
<dbReference type="AlphaFoldDB" id="A0A1A0CF89"/>
<evidence type="ECO:0008006" key="5">
    <source>
        <dbReference type="Google" id="ProtNLM"/>
    </source>
</evidence>
<comment type="caution">
    <text evidence="3">The sequence shown here is derived from an EMBL/GenBank/DDBJ whole genome shotgun (WGS) entry which is preliminary data.</text>
</comment>
<dbReference type="EMBL" id="LYUD01000156">
    <property type="protein sequence ID" value="OAZ61301.1"/>
    <property type="molecule type" value="Genomic_DNA"/>
</dbReference>
<gene>
    <name evidence="3" type="ORF">SRCM100623_02804</name>
</gene>
<dbReference type="Gene3D" id="3.40.50.300">
    <property type="entry name" value="P-loop containing nucleotide triphosphate hydrolases"/>
    <property type="match status" value="1"/>
</dbReference>
<feature type="domain" description="Terminase large subunit-like endonuclease" evidence="2">
    <location>
        <begin position="286"/>
        <end position="554"/>
    </location>
</feature>
<dbReference type="PANTHER" id="PTHR41287">
    <property type="match status" value="1"/>
</dbReference>
<reference evidence="3 4" key="1">
    <citation type="submission" date="2016-05" db="EMBL/GenBank/DDBJ databases">
        <title>Genome sequencing of Acetobacter pasteurianus strain SRCM100623.</title>
        <authorList>
            <person name="Song Y.R."/>
        </authorList>
    </citation>
    <scope>NUCLEOTIDE SEQUENCE [LARGE SCALE GENOMIC DNA]</scope>
    <source>
        <strain evidence="3 4">SRCM100623</strain>
    </source>
</reference>
<dbReference type="PANTHER" id="PTHR41287:SF1">
    <property type="entry name" value="PROTEIN YMFN"/>
    <property type="match status" value="1"/>
</dbReference>
<dbReference type="Proteomes" id="UP000093796">
    <property type="component" value="Unassembled WGS sequence"/>
</dbReference>
<dbReference type="InterPro" id="IPR005021">
    <property type="entry name" value="Terminase_largesu-like"/>
</dbReference>
<name>A0A1A0CF89_ACEPA</name>
<evidence type="ECO:0000259" key="1">
    <source>
        <dbReference type="Pfam" id="PF03354"/>
    </source>
</evidence>
<evidence type="ECO:0000313" key="4">
    <source>
        <dbReference type="Proteomes" id="UP000093796"/>
    </source>
</evidence>
<dbReference type="Pfam" id="PF20441">
    <property type="entry name" value="TerL_nuclease"/>
    <property type="match status" value="1"/>
</dbReference>
<evidence type="ECO:0000259" key="2">
    <source>
        <dbReference type="Pfam" id="PF20441"/>
    </source>
</evidence>
<sequence length="576" mass="63205">MLNLSRPDWRERIRAGKSLLPDVAPVDADLAARAVAYFDALRIPDVLGTPLLRDACGDWFRDIVAMLFGSLDPETKTRLIREVFLLVPKKNGKTTMGAALMLVAVLLNERPNAEFLIVAPTKDIAGLAFRQAAGMINLNKDLRKRFKLQAHIKTLTYLPTGATLCIKAFDANVMTGVKPAGVLVDEEHQIAIKPEAEDVMIQIRGGMISQEEAFLITITTQSVKPPRGVFRDDLLQARAIRDGESYRKGDDDQLIPVANDVLPVLYEFPEDIQKAATLPGQAAPWENPSLWHMVLPNLGRSFKLERLVEEFEKSRAKGIQDLTKWASQHLNVEIGLALRNDRWAGADYWEEQADPDLTLDEIISRSDVLVGGIDGGGLDDLMSLSVLGRDSVTDQWLHWQKSWVMQCVLDIRKKEASQLEDFAKQGDLVLVEEPGLDVEGIADALGYVNKSGKLAMVGLDPQGVGLVVDALADRGISGSRVVGVAQGWTLSGAIKTTERKLADRTLLHAGQPIMAWAVSNAKAEARGNAVIITKQGSGYLKIDPLMSLLNAVTLMSKNPQAKPTMDSFMRRGLLSV</sequence>
<dbReference type="InterPro" id="IPR046461">
    <property type="entry name" value="TerL_ATPase"/>
</dbReference>
<dbReference type="OrthoDB" id="9760250at2"/>
<dbReference type="GO" id="GO:0004519">
    <property type="term" value="F:endonuclease activity"/>
    <property type="evidence" value="ECO:0007669"/>
    <property type="project" value="InterPro"/>
</dbReference>
<organism evidence="3 4">
    <name type="scientific">Acetobacter pasteurianus</name>
    <name type="common">Acetobacter turbidans</name>
    <dbReference type="NCBI Taxonomy" id="438"/>
    <lineage>
        <taxon>Bacteria</taxon>
        <taxon>Pseudomonadati</taxon>
        <taxon>Pseudomonadota</taxon>
        <taxon>Alphaproteobacteria</taxon>
        <taxon>Acetobacterales</taxon>
        <taxon>Acetobacteraceae</taxon>
        <taxon>Acetobacter</taxon>
    </lineage>
</organism>
<dbReference type="InterPro" id="IPR046462">
    <property type="entry name" value="TerL_nuclease"/>
</dbReference>
<accession>A0A1A0CF89</accession>
<dbReference type="Pfam" id="PF03354">
    <property type="entry name" value="TerL_ATPase"/>
    <property type="match status" value="1"/>
</dbReference>
<feature type="domain" description="Terminase large subunit-like ATPase" evidence="1">
    <location>
        <begin position="59"/>
        <end position="223"/>
    </location>
</feature>
<proteinExistence type="predicted"/>
<evidence type="ECO:0000313" key="3">
    <source>
        <dbReference type="EMBL" id="OAZ61301.1"/>
    </source>
</evidence>
<dbReference type="RefSeq" id="WP_064776473.1">
    <property type="nucleotide sequence ID" value="NZ_LYUD01000156.1"/>
</dbReference>